<dbReference type="Pfam" id="PF00400">
    <property type="entry name" value="WD40"/>
    <property type="match status" value="1"/>
</dbReference>
<accession>A0A8E2F9F9</accession>
<dbReference type="AlphaFoldDB" id="A0A8E2F9F9"/>
<dbReference type="OrthoDB" id="4096at2759"/>
<evidence type="ECO:0000256" key="9">
    <source>
        <dbReference type="SAM" id="MobiDB-lite"/>
    </source>
</evidence>
<dbReference type="InterPro" id="IPR001680">
    <property type="entry name" value="WD40_rpt"/>
</dbReference>
<dbReference type="GO" id="GO:0045943">
    <property type="term" value="P:positive regulation of transcription by RNA polymerase I"/>
    <property type="evidence" value="ECO:0007669"/>
    <property type="project" value="InterPro"/>
</dbReference>
<comment type="subcellular location">
    <subcellularLocation>
        <location evidence="1">Nucleus</location>
        <location evidence="1">Nucleolus</location>
    </subcellularLocation>
</comment>
<evidence type="ECO:0000256" key="7">
    <source>
        <dbReference type="ARBA" id="ARBA00023242"/>
    </source>
</evidence>
<keyword evidence="5" id="KW-0677">Repeat</keyword>
<dbReference type="InterPro" id="IPR053826">
    <property type="entry name" value="WDR75"/>
</dbReference>
<dbReference type="PROSITE" id="PS50294">
    <property type="entry name" value="WD_REPEATS_REGION"/>
    <property type="match status" value="1"/>
</dbReference>
<keyword evidence="2" id="KW-0690">Ribosome biogenesis</keyword>
<evidence type="ECO:0000256" key="3">
    <source>
        <dbReference type="ARBA" id="ARBA00022552"/>
    </source>
</evidence>
<protein>
    <submittedName>
        <fullName evidence="10">WD40 repeat-like protein</fullName>
    </submittedName>
</protein>
<dbReference type="GO" id="GO:0003723">
    <property type="term" value="F:RNA binding"/>
    <property type="evidence" value="ECO:0007669"/>
    <property type="project" value="InterPro"/>
</dbReference>
<reference evidence="10 11" key="1">
    <citation type="journal article" date="2016" name="Nat. Commun.">
        <title>Ectomycorrhizal ecology is imprinted in the genome of the dominant symbiotic fungus Cenococcum geophilum.</title>
        <authorList>
            <consortium name="DOE Joint Genome Institute"/>
            <person name="Peter M."/>
            <person name="Kohler A."/>
            <person name="Ohm R.A."/>
            <person name="Kuo A."/>
            <person name="Krutzmann J."/>
            <person name="Morin E."/>
            <person name="Arend M."/>
            <person name="Barry K.W."/>
            <person name="Binder M."/>
            <person name="Choi C."/>
            <person name="Clum A."/>
            <person name="Copeland A."/>
            <person name="Grisel N."/>
            <person name="Haridas S."/>
            <person name="Kipfer T."/>
            <person name="LaButti K."/>
            <person name="Lindquist E."/>
            <person name="Lipzen A."/>
            <person name="Maire R."/>
            <person name="Meier B."/>
            <person name="Mihaltcheva S."/>
            <person name="Molinier V."/>
            <person name="Murat C."/>
            <person name="Poggeler S."/>
            <person name="Quandt C.A."/>
            <person name="Sperisen C."/>
            <person name="Tritt A."/>
            <person name="Tisserant E."/>
            <person name="Crous P.W."/>
            <person name="Henrissat B."/>
            <person name="Nehls U."/>
            <person name="Egli S."/>
            <person name="Spatafora J.W."/>
            <person name="Grigoriev I.V."/>
            <person name="Martin F.M."/>
        </authorList>
    </citation>
    <scope>NUCLEOTIDE SEQUENCE [LARGE SCALE GENOMIC DNA]</scope>
    <source>
        <strain evidence="10 11">CBS 207.34</strain>
    </source>
</reference>
<dbReference type="Gene3D" id="2.130.10.10">
    <property type="entry name" value="YVTN repeat-like/Quinoprotein amine dehydrogenase"/>
    <property type="match status" value="3"/>
</dbReference>
<sequence length="1013" mass="112386">MSTEQAFSPRKRKRASRGQAHEHQRKRSKKVEEEGETGKQQLDIPIVNEALAPQPHSLNETHKLEKDIAVLNGTPKISKTTKRNKQREKTKRRAELATWSISEPIGGWFLPQDPVFSQDERYLILANSRAVHIYSTATSLLVRTLPIGSGTISSYALSSSEPNRVYVATSAGLIILWDWDKDKKISRWDLGSSIRGITAVAPEGSSHDVIYTHETGDRYMIMAHSLRSGAEASQTKLKLIVKSKEPIQSFQVLSNGTFVVVVLRTSIMIGKATKLLSSSFEDLNYTWREFKIHQPITCFNACIRSRAHVATAKTPKNPSQLVAESLDLVIGCVEGEIFVFEDILGRLMKAEKSQKASEQSGDLTPMRLHWHREAVGSVKWSLDGNYIISGGKETVLLMWQLGTGKHQTLPHLTSAIDSLTVSPSGASYAIRLADNSIMVLSTTELKPKTNIAGIQSRRAVSDDQPLPQIKTVTSVVEKSANPLDKFRKIPMAVNPLKPSQILLSVPSSQPRTESDKTYMPAPYLQTFDLSAAHHLSRQALTRNNATDFNKGPRGTKIREPDIRFLRLSHDGTWLATIEEWQPSKTDVDHLAENLSVAEEERSLRREIYLKFWLWDKQRELWTLETRIDAPHRHPDGTAPCRIFDMVSDPCEAGFSTIGEDGFVRVWKPKTRLRDGTVVRGSDSEGLITWSNRHSIELGSIVETLDADVDSQLLSLLSNACLAYSADGSILAAGQSWTSKADPELIHIIDTESGIVRRSMPGLYTTEIAALGFVEQYLVVISDSVTVWDLVDDELIYSLPFVLSNIKYFQKASIIHLAVNSSEGTFAVAFPFIEADGSGSEMRLKKTMSKLMVFNPAHPEPLWSATVPNVIMALLPAQNSKGYVALDAAAEVRIVSPKAGSSIPLIGPVATADQSLAIFRDEEPEDIEVDEEEEDGAEEVDAKLGQMKVMEQADEYVEDTENDKPVVRPEQLARIFDVGPSFALPPVKDLFSAVVGLYARKPRGRPVQDMVVEA</sequence>
<evidence type="ECO:0000256" key="6">
    <source>
        <dbReference type="ARBA" id="ARBA00023163"/>
    </source>
</evidence>
<keyword evidence="4 8" id="KW-0853">WD repeat</keyword>
<evidence type="ECO:0000313" key="11">
    <source>
        <dbReference type="Proteomes" id="UP000250140"/>
    </source>
</evidence>
<dbReference type="SMART" id="SM00320">
    <property type="entry name" value="WD40"/>
    <property type="match status" value="3"/>
</dbReference>
<dbReference type="CDD" id="cd23952">
    <property type="entry name" value="Utp17_CTD"/>
    <property type="match status" value="1"/>
</dbReference>
<gene>
    <name evidence="10" type="ORF">AOQ84DRAFT_333271</name>
</gene>
<keyword evidence="3" id="KW-0698">rRNA processing</keyword>
<dbReference type="InterPro" id="IPR036322">
    <property type="entry name" value="WD40_repeat_dom_sf"/>
</dbReference>
<dbReference type="Proteomes" id="UP000250140">
    <property type="component" value="Unassembled WGS sequence"/>
</dbReference>
<dbReference type="InterPro" id="IPR011044">
    <property type="entry name" value="Quino_amine_DH_bsu"/>
</dbReference>
<dbReference type="SUPFAM" id="SSF50978">
    <property type="entry name" value="WD40 repeat-like"/>
    <property type="match status" value="1"/>
</dbReference>
<dbReference type="SUPFAM" id="SSF50969">
    <property type="entry name" value="YVTN repeat-like/Quinoprotein amine dehydrogenase"/>
    <property type="match status" value="1"/>
</dbReference>
<feature type="repeat" description="WD" evidence="8">
    <location>
        <begin position="368"/>
        <end position="409"/>
    </location>
</feature>
<dbReference type="InterPro" id="IPR015943">
    <property type="entry name" value="WD40/YVTN_repeat-like_dom_sf"/>
</dbReference>
<evidence type="ECO:0000256" key="4">
    <source>
        <dbReference type="ARBA" id="ARBA00022574"/>
    </source>
</evidence>
<keyword evidence="7" id="KW-0539">Nucleus</keyword>
<proteinExistence type="predicted"/>
<evidence type="ECO:0000256" key="8">
    <source>
        <dbReference type="PROSITE-ProRule" id="PRU00221"/>
    </source>
</evidence>
<name>A0A8E2F9F9_9PEZI</name>
<dbReference type="PANTHER" id="PTHR44215">
    <property type="entry name" value="WD REPEAT-CONTAINING PROTEIN 75"/>
    <property type="match status" value="1"/>
</dbReference>
<dbReference type="GO" id="GO:0006364">
    <property type="term" value="P:rRNA processing"/>
    <property type="evidence" value="ECO:0007669"/>
    <property type="project" value="UniProtKB-KW"/>
</dbReference>
<dbReference type="EMBL" id="KV748794">
    <property type="protein sequence ID" value="OCL13030.1"/>
    <property type="molecule type" value="Genomic_DNA"/>
</dbReference>
<organism evidence="10 11">
    <name type="scientific">Glonium stellatum</name>
    <dbReference type="NCBI Taxonomy" id="574774"/>
    <lineage>
        <taxon>Eukaryota</taxon>
        <taxon>Fungi</taxon>
        <taxon>Dikarya</taxon>
        <taxon>Ascomycota</taxon>
        <taxon>Pezizomycotina</taxon>
        <taxon>Dothideomycetes</taxon>
        <taxon>Pleosporomycetidae</taxon>
        <taxon>Gloniales</taxon>
        <taxon>Gloniaceae</taxon>
        <taxon>Glonium</taxon>
    </lineage>
</organism>
<keyword evidence="11" id="KW-1185">Reference proteome</keyword>
<feature type="region of interest" description="Disordered" evidence="9">
    <location>
        <begin position="1"/>
        <end position="44"/>
    </location>
</feature>
<evidence type="ECO:0000313" key="10">
    <source>
        <dbReference type="EMBL" id="OCL13030.1"/>
    </source>
</evidence>
<evidence type="ECO:0000256" key="5">
    <source>
        <dbReference type="ARBA" id="ARBA00022737"/>
    </source>
</evidence>
<keyword evidence="6" id="KW-0804">Transcription</keyword>
<evidence type="ECO:0000256" key="1">
    <source>
        <dbReference type="ARBA" id="ARBA00004604"/>
    </source>
</evidence>
<dbReference type="GO" id="GO:2000234">
    <property type="term" value="P:positive regulation of rRNA processing"/>
    <property type="evidence" value="ECO:0007669"/>
    <property type="project" value="TreeGrafter"/>
</dbReference>
<evidence type="ECO:0000256" key="2">
    <source>
        <dbReference type="ARBA" id="ARBA00022517"/>
    </source>
</evidence>
<dbReference type="GO" id="GO:0032040">
    <property type="term" value="C:small-subunit processome"/>
    <property type="evidence" value="ECO:0007669"/>
    <property type="project" value="InterPro"/>
</dbReference>
<dbReference type="PROSITE" id="PS50082">
    <property type="entry name" value="WD_REPEATS_2"/>
    <property type="match status" value="1"/>
</dbReference>
<dbReference type="PANTHER" id="PTHR44215:SF1">
    <property type="entry name" value="WD REPEAT-CONTAINING PROTEIN 75"/>
    <property type="match status" value="1"/>
</dbReference>